<comment type="caution">
    <text evidence="1">The sequence shown here is derived from an EMBL/GenBank/DDBJ whole genome shotgun (WGS) entry which is preliminary data.</text>
</comment>
<protein>
    <submittedName>
        <fullName evidence="1">Uncharacterized protein</fullName>
    </submittedName>
</protein>
<organism evidence="1 2">
    <name type="scientific">Pseudozyma antarctica</name>
    <name type="common">Yeast</name>
    <name type="synonym">Candida antarctica</name>
    <dbReference type="NCBI Taxonomy" id="84753"/>
    <lineage>
        <taxon>Eukaryota</taxon>
        <taxon>Fungi</taxon>
        <taxon>Dikarya</taxon>
        <taxon>Basidiomycota</taxon>
        <taxon>Ustilaginomycotina</taxon>
        <taxon>Ustilaginomycetes</taxon>
        <taxon>Ustilaginales</taxon>
        <taxon>Ustilaginaceae</taxon>
        <taxon>Moesziomyces</taxon>
    </lineage>
</organism>
<dbReference type="AlphaFoldDB" id="A0A5C3FYX0"/>
<gene>
    <name evidence="1" type="ORF">PSANT_06652</name>
</gene>
<reference evidence="1" key="1">
    <citation type="submission" date="2018-03" db="EMBL/GenBank/DDBJ databases">
        <authorList>
            <person name="Guldener U."/>
        </authorList>
    </citation>
    <scope>NUCLEOTIDE SEQUENCE [LARGE SCALE GENOMIC DNA]</scope>
    <source>
        <strain evidence="1">ATCC34888</strain>
    </source>
</reference>
<accession>A0A5C3FYX0</accession>
<keyword evidence="2" id="KW-1185">Reference proteome</keyword>
<evidence type="ECO:0000313" key="1">
    <source>
        <dbReference type="EMBL" id="SPO48961.1"/>
    </source>
</evidence>
<evidence type="ECO:0000313" key="2">
    <source>
        <dbReference type="Proteomes" id="UP000325008"/>
    </source>
</evidence>
<proteinExistence type="predicted"/>
<dbReference type="EMBL" id="OOIQ01000022">
    <property type="protein sequence ID" value="SPO48961.1"/>
    <property type="molecule type" value="Genomic_DNA"/>
</dbReference>
<dbReference type="Proteomes" id="UP000325008">
    <property type="component" value="Unassembled WGS sequence"/>
</dbReference>
<name>A0A5C3FYX0_PSEA2</name>
<sequence length="129" mass="14267">MTGSDVESRSTEHAKPWRAAFEDVAVRVASCIPTMKRGRSSRLQRAWGAARPSGSMHDSPCVHLLVANFALANTRDLRTCVAVRWTIVRSSLTDATWCNPAETKPGHAALRFDRHAQPELRNISQACRA</sequence>